<dbReference type="InterPro" id="IPR037523">
    <property type="entry name" value="VOC_core"/>
</dbReference>
<dbReference type="AlphaFoldDB" id="A0AAU7KKN7"/>
<evidence type="ECO:0000259" key="1">
    <source>
        <dbReference type="PROSITE" id="PS51819"/>
    </source>
</evidence>
<dbReference type="Pfam" id="PF00903">
    <property type="entry name" value="Glyoxalase"/>
    <property type="match status" value="1"/>
</dbReference>
<dbReference type="Gene3D" id="3.10.180.10">
    <property type="entry name" value="2,3-Dihydroxybiphenyl 1,2-Dioxygenase, domain 1"/>
    <property type="match status" value="1"/>
</dbReference>
<dbReference type="SUPFAM" id="SSF54593">
    <property type="entry name" value="Glyoxalase/Bleomycin resistance protein/Dihydroxybiphenyl dioxygenase"/>
    <property type="match status" value="1"/>
</dbReference>
<dbReference type="InterPro" id="IPR004360">
    <property type="entry name" value="Glyas_Fos-R_dOase_dom"/>
</dbReference>
<dbReference type="PROSITE" id="PS51819">
    <property type="entry name" value="VOC"/>
    <property type="match status" value="1"/>
</dbReference>
<organism evidence="2">
    <name type="scientific">Halomonas sp. RT37</name>
    <dbReference type="NCBI Taxonomy" id="2950872"/>
    <lineage>
        <taxon>Bacteria</taxon>
        <taxon>Pseudomonadati</taxon>
        <taxon>Pseudomonadota</taxon>
        <taxon>Gammaproteobacteria</taxon>
        <taxon>Oceanospirillales</taxon>
        <taxon>Halomonadaceae</taxon>
        <taxon>Halomonas</taxon>
    </lineage>
</organism>
<accession>A0AAU7KKN7</accession>
<name>A0AAU7KKN7_9GAMM</name>
<sequence>MSKPSVSDLDSSPSPRLRSVLETALYVADMARARAFFEEVMGLAPFNADHRFTAYQVGPSVLLLFLEGETLETVVLPDDMGTIPPHDGRGWVHMALAIDREELGAWETRLDAHGVQIEGRTHWPKGGESLYFRDPDGHLLELATPGIWPNY</sequence>
<dbReference type="PANTHER" id="PTHR21366:SF22">
    <property type="entry name" value="VOC DOMAIN-CONTAINING PROTEIN"/>
    <property type="match status" value="1"/>
</dbReference>
<dbReference type="PANTHER" id="PTHR21366">
    <property type="entry name" value="GLYOXALASE FAMILY PROTEIN"/>
    <property type="match status" value="1"/>
</dbReference>
<gene>
    <name evidence="2" type="ORF">NFG58_02615</name>
</gene>
<protein>
    <submittedName>
        <fullName evidence="2">VOC family protein</fullName>
    </submittedName>
</protein>
<reference evidence="2" key="1">
    <citation type="submission" date="2022-06" db="EMBL/GenBank/DDBJ databases">
        <title>A novel DMS-producing enzyme.</title>
        <authorList>
            <person name="Zhang Y."/>
        </authorList>
    </citation>
    <scope>NUCLEOTIDE SEQUENCE</scope>
    <source>
        <strain evidence="2">RT37</strain>
    </source>
</reference>
<proteinExistence type="predicted"/>
<feature type="domain" description="VOC" evidence="1">
    <location>
        <begin position="19"/>
        <end position="145"/>
    </location>
</feature>
<dbReference type="InterPro" id="IPR050383">
    <property type="entry name" value="GlyoxalaseI/FosfomycinResist"/>
</dbReference>
<dbReference type="RefSeq" id="WP_348827544.1">
    <property type="nucleotide sequence ID" value="NZ_CP098827.1"/>
</dbReference>
<dbReference type="EMBL" id="CP098827">
    <property type="protein sequence ID" value="XBO71628.1"/>
    <property type="molecule type" value="Genomic_DNA"/>
</dbReference>
<evidence type="ECO:0000313" key="2">
    <source>
        <dbReference type="EMBL" id="XBO71628.1"/>
    </source>
</evidence>
<dbReference type="InterPro" id="IPR029068">
    <property type="entry name" value="Glyas_Bleomycin-R_OHBP_Dase"/>
</dbReference>